<dbReference type="AlphaFoldDB" id="A0A1G1Y0M0"/>
<gene>
    <name evidence="2" type="ORF">A2663_02820</name>
</gene>
<organism evidence="2 3">
    <name type="scientific">Candidatus Buchananbacteria bacterium RIFCSPHIGHO2_01_FULL_46_12</name>
    <dbReference type="NCBI Taxonomy" id="1797536"/>
    <lineage>
        <taxon>Bacteria</taxon>
        <taxon>Candidatus Buchananiibacteriota</taxon>
    </lineage>
</organism>
<proteinExistence type="predicted"/>
<dbReference type="Proteomes" id="UP000178432">
    <property type="component" value="Unassembled WGS sequence"/>
</dbReference>
<comment type="caution">
    <text evidence="2">The sequence shown here is derived from an EMBL/GenBank/DDBJ whole genome shotgun (WGS) entry which is preliminary data.</text>
</comment>
<dbReference type="EMBL" id="MHIF01000073">
    <property type="protein sequence ID" value="OGY45734.1"/>
    <property type="molecule type" value="Genomic_DNA"/>
</dbReference>
<dbReference type="Gene3D" id="2.60.40.10">
    <property type="entry name" value="Immunoglobulins"/>
    <property type="match status" value="1"/>
</dbReference>
<keyword evidence="1" id="KW-0732">Signal</keyword>
<evidence type="ECO:0008006" key="4">
    <source>
        <dbReference type="Google" id="ProtNLM"/>
    </source>
</evidence>
<reference evidence="2 3" key="1">
    <citation type="journal article" date="2016" name="Nat. Commun.">
        <title>Thousands of microbial genomes shed light on interconnected biogeochemical processes in an aquifer system.</title>
        <authorList>
            <person name="Anantharaman K."/>
            <person name="Brown C.T."/>
            <person name="Hug L.A."/>
            <person name="Sharon I."/>
            <person name="Castelle C.J."/>
            <person name="Probst A.J."/>
            <person name="Thomas B.C."/>
            <person name="Singh A."/>
            <person name="Wilkins M.J."/>
            <person name="Karaoz U."/>
            <person name="Brodie E.L."/>
            <person name="Williams K.H."/>
            <person name="Hubbard S.S."/>
            <person name="Banfield J.F."/>
        </authorList>
    </citation>
    <scope>NUCLEOTIDE SEQUENCE [LARGE SCALE GENOMIC DNA]</scope>
</reference>
<evidence type="ECO:0000256" key="1">
    <source>
        <dbReference type="SAM" id="SignalP"/>
    </source>
</evidence>
<evidence type="ECO:0000313" key="3">
    <source>
        <dbReference type="Proteomes" id="UP000178432"/>
    </source>
</evidence>
<evidence type="ECO:0000313" key="2">
    <source>
        <dbReference type="EMBL" id="OGY45734.1"/>
    </source>
</evidence>
<feature type="chain" id="PRO_5009581433" description="Next to BRCA1 central domain-containing protein" evidence="1">
    <location>
        <begin position="41"/>
        <end position="738"/>
    </location>
</feature>
<sequence>MVYCKIQPKIKTKISQKIMFKLRTSLLALFVLLIPLSSQARTFDPNNIITDEELLAKDSLSQAAIQAFLTRENSVLAAYSQTVEGKAMTAAEMIWQVSQKHGVNPKFLLTTLEKEQSLIHKSTATAKALDWATGYGCYGGGCKEKYQGFYNQIEAAVETQQIYWEKAGQLNFKVGQTTDSFDNFPVTPANRATANLYIYTPYVGYSPELGVLAPYGGNRLFWQIWHRYFSHQKFLDGQVITDGANYWLIQNNQKRKFASRELFLADYAQADAIFASAADLAAFPDGIGVYFKNNSLVRSSASGQIFLLEDAKKRPLVEDSALALLSDFRLAVAAGEISSVSENQLSPYSLGSNISNASVYPQGKLLKDETGKIWQVKDNLKREVDPAIWQNRFNNKIAAPVSAADLEKYPTGSPVLLKDGVFAAVNDKYYVISNGERVRIEDLGIFDRLFGADKKINALKITAALLEAHPPGNNIDYADNTIKDAMVNTPAAEPATNYGASFNSLSPEGVMMTGETKELTVKFKNTGTISWPAGDIWLKITDKDKITSSFAAAEKINFTESNVASGELATFVFKLTAPANQTGLLSQEFTLYRNNEKISSAGKFIIVKPGVSGQILEHNIPVAVKNTWKPVAIALKIKNTSADTSWLSRRSALEIYNADGKASPFYDKNDWVRIEVAGVPLNKSTIKPGETGEFKFTLDPRGLKKGLYTVKIQLKLLDKGKTVYLDGKESWNLEIRVD</sequence>
<dbReference type="InterPro" id="IPR013783">
    <property type="entry name" value="Ig-like_fold"/>
</dbReference>
<name>A0A1G1Y0M0_9BACT</name>
<protein>
    <recommendedName>
        <fullName evidence="4">Next to BRCA1 central domain-containing protein</fullName>
    </recommendedName>
</protein>
<feature type="signal peptide" evidence="1">
    <location>
        <begin position="1"/>
        <end position="40"/>
    </location>
</feature>
<accession>A0A1G1Y0M0</accession>